<dbReference type="Gene3D" id="1.20.58.340">
    <property type="entry name" value="Magnesium transport protein CorA, transmembrane region"/>
    <property type="match status" value="1"/>
</dbReference>
<name>A0A8H3W3X1_9PEZI</name>
<feature type="transmembrane region" description="Helical" evidence="2">
    <location>
        <begin position="1201"/>
        <end position="1218"/>
    </location>
</feature>
<reference evidence="3 4" key="1">
    <citation type="submission" date="2019-12" db="EMBL/GenBank/DDBJ databases">
        <title>A genome sequence resource for the geographically widespread anthracnose pathogen Colletotrichum asianum.</title>
        <authorList>
            <person name="Meng Y."/>
        </authorList>
    </citation>
    <scope>NUCLEOTIDE SEQUENCE [LARGE SCALE GENOMIC DNA]</scope>
    <source>
        <strain evidence="3 4">ICMP 18580</strain>
    </source>
</reference>
<evidence type="ECO:0000313" key="3">
    <source>
        <dbReference type="EMBL" id="KAF0321931.1"/>
    </source>
</evidence>
<dbReference type="Proteomes" id="UP000434172">
    <property type="component" value="Unassembled WGS sequence"/>
</dbReference>
<feature type="region of interest" description="Disordered" evidence="1">
    <location>
        <begin position="772"/>
        <end position="799"/>
    </location>
</feature>
<comment type="caution">
    <text evidence="3">The sequence shown here is derived from an EMBL/GenBank/DDBJ whole genome shotgun (WGS) entry which is preliminary data.</text>
</comment>
<accession>A0A8H3W3X1</accession>
<evidence type="ECO:0000313" key="4">
    <source>
        <dbReference type="Proteomes" id="UP000434172"/>
    </source>
</evidence>
<proteinExistence type="predicted"/>
<gene>
    <name evidence="3" type="ORF">GQ607_010864</name>
</gene>
<feature type="compositionally biased region" description="Polar residues" evidence="1">
    <location>
        <begin position="782"/>
        <end position="799"/>
    </location>
</feature>
<keyword evidence="4" id="KW-1185">Reference proteome</keyword>
<keyword evidence="2" id="KW-0472">Membrane</keyword>
<evidence type="ECO:0000256" key="2">
    <source>
        <dbReference type="SAM" id="Phobius"/>
    </source>
</evidence>
<dbReference type="EMBL" id="WOWK01000066">
    <property type="protein sequence ID" value="KAF0321931.1"/>
    <property type="molecule type" value="Genomic_DNA"/>
</dbReference>
<feature type="transmembrane region" description="Helical" evidence="2">
    <location>
        <begin position="1230"/>
        <end position="1250"/>
    </location>
</feature>
<evidence type="ECO:0008006" key="5">
    <source>
        <dbReference type="Google" id="ProtNLM"/>
    </source>
</evidence>
<dbReference type="OrthoDB" id="4847310at2759"/>
<keyword evidence="2" id="KW-1133">Transmembrane helix</keyword>
<protein>
    <recommendedName>
        <fullName evidence="5">Mg2+ transporter zinc transport protein</fullName>
    </recommendedName>
</protein>
<sequence>MVLLLQSAHPVAYYESLDIFQGRGQAFAWILQACQHRTRKLKNGGNLNLQYVSFDGTIYQVFQMSGAPEDGFPSLEVTLDLLIRNLDFIDSDNKFNEAETDDEDVYSYEFHRYGSVREHNNGDKIATLHMRSCQEETSLELMKSFDGCLADEETANEETTNEETTNEETANAEAMNSEYMPRIGRGSPDFGIFMGGLRSKASEVKAHYLQDRQLFTIIVAYRLEYFSRDYNSPLRISVSGIQNRLLASPTSYNLVGNQTLNFFLGRNLEHILSVCSVPVPSFRGEENPPVALTCGDVDSHRVGIAASFYAFQILLLALEHFTTQHSNRSPEDGACKCDNESPTPYICLMKRRIEIVCRGHIKWLFEKADRPRGYFGPHYWTDGSEVKEWKHNEWLPGRSLIDTPFQLIKAGDFYKYSGKDMFSKQLIGDILKSWTDSLDKLDVWGVYAFPRYDRELTKSFYLADHVLIWQAIKSAEQMGADPSNDRDFSSSCLRRNVLARFTTQNPVTKQRMVATVRKPAHTRFLLRSKDSALFRAMEEGFFDKSGADNNNVSQKKLDVWNNKTDAWKSIINSQVYHDNNDDTTWDDPQRFALSIIMVHKFRRPINSRTRQQMLEQAISVLLSSSSANGLFPGKLDQLQEPTLYDSERMRDTYWGNTFEIPYVLWKYCFDLEHRAEVDGDHGSGSPQNLSLKDDDLSPSHIVSQVRTLLNQGMELKRAEHPNSPSMRRSLPFNNIMDAKNIVELQDEWLYSMPEFFVPSTEGEAEVNTADEANGDAPESLYSAGTDSQRSIHSGRASSSGVEKPWCVFDFRKSKSLKERKFQEKISSPDIETEADVKRWVAKGRTPDDAKKRWWMFHSLHPSENIVCLSTVSRGEKREKKALYSFFSRHESFNNYFREDIVAELNTWETELHLSFHTCFLDGAEDSWETKSHGRGKEIVFPPLIDGEKPFCVTNVAMSFRFEGDVFDRYWTCRQLSADPEGRYASALDDDQDSSEEEISDNVSGCYEAKDDVWAPGLDVTKQRKCLELGLFNCTLQLMNASADEIMTKMTELLESGKDNLRKSFEATQGVGKSLGTDAREMLDYKGFLVASKRFQEFQSCMRRVEGQVTENLATIDAWINRERQREAERPRWSFDHESRYRAHIIKTEANNYGRIQALKIYHGKVLNLIETTTKDLELMRSYLDIMQSDLDLRRSEDIKRFTYVTVVFLPLGFATGIFSTSGSPAGTTLVHMTLTAIATLTTTVIALMAYKFADSPRSRDEFKNRLTEFKRRLLRTTILRILSKRMRTYQESLARINKSKREVVQKEMEMEVHEYRDVKVMRDRMVDNQKGKEAAP</sequence>
<evidence type="ECO:0000256" key="1">
    <source>
        <dbReference type="SAM" id="MobiDB-lite"/>
    </source>
</evidence>
<organism evidence="3 4">
    <name type="scientific">Colletotrichum asianum</name>
    <dbReference type="NCBI Taxonomy" id="702518"/>
    <lineage>
        <taxon>Eukaryota</taxon>
        <taxon>Fungi</taxon>
        <taxon>Dikarya</taxon>
        <taxon>Ascomycota</taxon>
        <taxon>Pezizomycotina</taxon>
        <taxon>Sordariomycetes</taxon>
        <taxon>Hypocreomycetidae</taxon>
        <taxon>Glomerellales</taxon>
        <taxon>Glomerellaceae</taxon>
        <taxon>Colletotrichum</taxon>
        <taxon>Colletotrichum gloeosporioides species complex</taxon>
    </lineage>
</organism>
<keyword evidence="2" id="KW-0812">Transmembrane</keyword>